<dbReference type="InterPro" id="IPR000209">
    <property type="entry name" value="Peptidase_S8/S53_dom"/>
</dbReference>
<dbReference type="PANTHER" id="PTHR42884:SF14">
    <property type="entry name" value="NEUROENDOCRINE CONVERTASE 1"/>
    <property type="match status" value="1"/>
</dbReference>
<feature type="domain" description="Peptidase S8/S53" evidence="5">
    <location>
        <begin position="17"/>
        <end position="213"/>
    </location>
</feature>
<dbReference type="SUPFAM" id="SSF52743">
    <property type="entry name" value="Subtilisin-like"/>
    <property type="match status" value="1"/>
</dbReference>
<comment type="caution">
    <text evidence="4">Lacks conserved residue(s) required for the propagation of feature annotation.</text>
</comment>
<accession>A0ABY7GBI2</accession>
<keyword evidence="2" id="KW-0378">Hydrolase</keyword>
<proteinExistence type="inferred from homology"/>
<gene>
    <name evidence="6" type="ORF">MAR_032998</name>
</gene>
<dbReference type="PROSITE" id="PS51892">
    <property type="entry name" value="SUBTILASE"/>
    <property type="match status" value="1"/>
</dbReference>
<dbReference type="Pfam" id="PF00082">
    <property type="entry name" value="Peptidase_S8"/>
    <property type="match status" value="1"/>
</dbReference>
<reference evidence="6" key="1">
    <citation type="submission" date="2022-11" db="EMBL/GenBank/DDBJ databases">
        <title>Centuries of genome instability and evolution in soft-shell clam transmissible cancer (bioRxiv).</title>
        <authorList>
            <person name="Hart S.F.M."/>
            <person name="Yonemitsu M.A."/>
            <person name="Giersch R.M."/>
            <person name="Beal B.F."/>
            <person name="Arriagada G."/>
            <person name="Davis B.W."/>
            <person name="Ostrander E.A."/>
            <person name="Goff S.P."/>
            <person name="Metzger M.J."/>
        </authorList>
    </citation>
    <scope>NUCLEOTIDE SEQUENCE</scope>
    <source>
        <strain evidence="6">MELC-2E11</strain>
        <tissue evidence="6">Siphon/mantle</tissue>
    </source>
</reference>
<dbReference type="PANTHER" id="PTHR42884">
    <property type="entry name" value="PROPROTEIN CONVERTASE SUBTILISIN/KEXIN-RELATED"/>
    <property type="match status" value="1"/>
</dbReference>
<sequence length="290" mass="31746">MTTIRFISPGVTITIIASVIPHEVDQVDIYSAQWGFQYYGAMYFEEVLLDAVRHGATVCVTVPRCASQRHCVVRHGAPVHFAVRHSASVGRDGKGSVYVFSSGNLNGLFEDINTSMLDQLPELNQVGAIDDRGAPQYYMTPGDGVMVVAYCGAVDPDSLRSIVVAIPVDFCYKAGVAGTSFFSPMVTGAVALTLQANPDLTWRDVYHILIELANIENLIGNDIFRNWAGLLCCDMCLFYVNYQVFKLFNGRELYLGFGLVNEEAMVTLAQSWENVGDQVICDTGDISVNG</sequence>
<dbReference type="Proteomes" id="UP001164746">
    <property type="component" value="Chromosome 17"/>
</dbReference>
<dbReference type="InterPro" id="IPR036852">
    <property type="entry name" value="Peptidase_S8/S53_dom_sf"/>
</dbReference>
<evidence type="ECO:0000256" key="1">
    <source>
        <dbReference type="ARBA" id="ARBA00022670"/>
    </source>
</evidence>
<evidence type="ECO:0000256" key="3">
    <source>
        <dbReference type="ARBA" id="ARBA00022825"/>
    </source>
</evidence>
<organism evidence="6 7">
    <name type="scientific">Mya arenaria</name>
    <name type="common">Soft-shell clam</name>
    <dbReference type="NCBI Taxonomy" id="6604"/>
    <lineage>
        <taxon>Eukaryota</taxon>
        <taxon>Metazoa</taxon>
        <taxon>Spiralia</taxon>
        <taxon>Lophotrochozoa</taxon>
        <taxon>Mollusca</taxon>
        <taxon>Bivalvia</taxon>
        <taxon>Autobranchia</taxon>
        <taxon>Heteroconchia</taxon>
        <taxon>Euheterodonta</taxon>
        <taxon>Imparidentia</taxon>
        <taxon>Neoheterodontei</taxon>
        <taxon>Myida</taxon>
        <taxon>Myoidea</taxon>
        <taxon>Myidae</taxon>
        <taxon>Mya</taxon>
    </lineage>
</organism>
<evidence type="ECO:0000256" key="4">
    <source>
        <dbReference type="PROSITE-ProRule" id="PRU01240"/>
    </source>
</evidence>
<evidence type="ECO:0000313" key="6">
    <source>
        <dbReference type="EMBL" id="WAR30456.1"/>
    </source>
</evidence>
<comment type="similarity">
    <text evidence="4">Belongs to the peptidase S8 family.</text>
</comment>
<keyword evidence="3" id="KW-0720">Serine protease</keyword>
<evidence type="ECO:0000259" key="5">
    <source>
        <dbReference type="Pfam" id="PF00082"/>
    </source>
</evidence>
<dbReference type="Gene3D" id="3.40.50.200">
    <property type="entry name" value="Peptidase S8/S53 domain"/>
    <property type="match status" value="1"/>
</dbReference>
<evidence type="ECO:0000313" key="7">
    <source>
        <dbReference type="Proteomes" id="UP001164746"/>
    </source>
</evidence>
<protein>
    <submittedName>
        <fullName evidence="6">NECB-like protein</fullName>
    </submittedName>
</protein>
<name>A0ABY7GBI2_MYAAR</name>
<keyword evidence="7" id="KW-1185">Reference proteome</keyword>
<evidence type="ECO:0000256" key="2">
    <source>
        <dbReference type="ARBA" id="ARBA00022801"/>
    </source>
</evidence>
<dbReference type="EMBL" id="CP111028">
    <property type="protein sequence ID" value="WAR30456.1"/>
    <property type="molecule type" value="Genomic_DNA"/>
</dbReference>
<keyword evidence="1" id="KW-0645">Protease</keyword>